<dbReference type="EMBL" id="OU015569">
    <property type="protein sequence ID" value="CAG5096792.1"/>
    <property type="molecule type" value="Genomic_DNA"/>
</dbReference>
<organism evidence="2 3">
    <name type="scientific">Oikopleura dioica</name>
    <name type="common">Tunicate</name>
    <dbReference type="NCBI Taxonomy" id="34765"/>
    <lineage>
        <taxon>Eukaryota</taxon>
        <taxon>Metazoa</taxon>
        <taxon>Chordata</taxon>
        <taxon>Tunicata</taxon>
        <taxon>Appendicularia</taxon>
        <taxon>Copelata</taxon>
        <taxon>Oikopleuridae</taxon>
        <taxon>Oikopleura</taxon>
    </lineage>
</organism>
<name>A0ABN7SFT4_OIKDI</name>
<evidence type="ECO:0000313" key="2">
    <source>
        <dbReference type="EMBL" id="CAG5096792.1"/>
    </source>
</evidence>
<keyword evidence="3" id="KW-1185">Reference proteome</keyword>
<evidence type="ECO:0000256" key="1">
    <source>
        <dbReference type="SAM" id="SignalP"/>
    </source>
</evidence>
<evidence type="ECO:0000313" key="3">
    <source>
        <dbReference type="Proteomes" id="UP001158576"/>
    </source>
</evidence>
<sequence>MGRFVPIGFALLLGALIYFALQKNEGKNENILKQERRKENAKKREHVRVAKQNMTEAEMQINGSPPEYLMVFHYLSSLEFKQESDLKSTRTKIKDYYTDMDMLTGFEFHMVTPYPEFESSEAECEGRNCYEERVMIKSLGKEIALKVNRMNPKKDGLDKET</sequence>
<protein>
    <submittedName>
        <fullName evidence="2">Oidioi.mRNA.OKI2018_I69.XSR.g14782.t1.cds</fullName>
    </submittedName>
</protein>
<reference evidence="2 3" key="1">
    <citation type="submission" date="2021-04" db="EMBL/GenBank/DDBJ databases">
        <authorList>
            <person name="Bliznina A."/>
        </authorList>
    </citation>
    <scope>NUCLEOTIDE SEQUENCE [LARGE SCALE GENOMIC DNA]</scope>
</reference>
<dbReference type="Proteomes" id="UP001158576">
    <property type="component" value="Chromosome XSR"/>
</dbReference>
<gene>
    <name evidence="2" type="ORF">OKIOD_LOCUS6340</name>
</gene>
<feature type="chain" id="PRO_5047474572" evidence="1">
    <location>
        <begin position="27"/>
        <end position="161"/>
    </location>
</feature>
<proteinExistence type="predicted"/>
<keyword evidence="1" id="KW-0732">Signal</keyword>
<accession>A0ABN7SFT4</accession>
<feature type="signal peptide" evidence="1">
    <location>
        <begin position="1"/>
        <end position="26"/>
    </location>
</feature>